<evidence type="ECO:0000256" key="2">
    <source>
        <dbReference type="ARBA" id="ARBA00022857"/>
    </source>
</evidence>
<dbReference type="InterPro" id="IPR002347">
    <property type="entry name" value="SDR_fam"/>
</dbReference>
<accession>A0A7C8M5Z9</accession>
<sequence>MASSFRTDGVALVTGAAGGVGLGIANALAEAGARAIIFADINEYRIWDAAQNSRVFATNPDYRVHACHIDVTDPISVRAVVELATGEFGWLDYLVKSAGVDTERYTAIPENDMEDYDRVQGVNARGMLLCTRAAIAVMEKQEPRSFTSKAGKTKDLGRGVIVNVTSVLSYTAVHEKVAYIASKHAAMGITKSTAHDSFKKGIRVNAICPGYVRTPMLNAETEKVPSTPDIIKAIAPNGRPAEPEEIGESVVYLCCPAASYVDGIGLIVDAGMTMTAHLCV</sequence>
<dbReference type="PANTHER" id="PTHR24321">
    <property type="entry name" value="DEHYDROGENASES, SHORT CHAIN"/>
    <property type="match status" value="1"/>
</dbReference>
<dbReference type="SUPFAM" id="SSF51735">
    <property type="entry name" value="NAD(P)-binding Rossmann-fold domains"/>
    <property type="match status" value="1"/>
</dbReference>
<keyword evidence="3" id="KW-0560">Oxidoreductase</keyword>
<keyword evidence="5" id="KW-1185">Reference proteome</keyword>
<proteinExistence type="inferred from homology"/>
<dbReference type="Gene3D" id="3.40.50.720">
    <property type="entry name" value="NAD(P)-binding Rossmann-like Domain"/>
    <property type="match status" value="1"/>
</dbReference>
<keyword evidence="2" id="KW-0521">NADP</keyword>
<dbReference type="AlphaFoldDB" id="A0A7C8M5Z9"/>
<dbReference type="OrthoDB" id="5840532at2759"/>
<dbReference type="Pfam" id="PF13561">
    <property type="entry name" value="adh_short_C2"/>
    <property type="match status" value="1"/>
</dbReference>
<reference evidence="4 5" key="1">
    <citation type="submission" date="2020-01" db="EMBL/GenBank/DDBJ databases">
        <authorList>
            <consortium name="DOE Joint Genome Institute"/>
            <person name="Haridas S."/>
            <person name="Albert R."/>
            <person name="Binder M."/>
            <person name="Bloem J."/>
            <person name="Labutti K."/>
            <person name="Salamov A."/>
            <person name="Andreopoulos B."/>
            <person name="Baker S.E."/>
            <person name="Barry K."/>
            <person name="Bills G."/>
            <person name="Bluhm B.H."/>
            <person name="Cannon C."/>
            <person name="Castanera R."/>
            <person name="Culley D.E."/>
            <person name="Daum C."/>
            <person name="Ezra D."/>
            <person name="Gonzalez J.B."/>
            <person name="Henrissat B."/>
            <person name="Kuo A."/>
            <person name="Liang C."/>
            <person name="Lipzen A."/>
            <person name="Lutzoni F."/>
            <person name="Magnuson J."/>
            <person name="Mondo S."/>
            <person name="Nolan M."/>
            <person name="Ohm R."/>
            <person name="Pangilinan J."/>
            <person name="Park H.-J.H."/>
            <person name="Ramirez L."/>
            <person name="Alfaro M."/>
            <person name="Sun H."/>
            <person name="Tritt A."/>
            <person name="Yoshinaga Y."/>
            <person name="Zwiers L.-H.L."/>
            <person name="Turgeon B.G."/>
            <person name="Goodwin S.B."/>
            <person name="Spatafora J.W."/>
            <person name="Crous P.W."/>
            <person name="Grigoriev I.V."/>
        </authorList>
    </citation>
    <scope>NUCLEOTIDE SEQUENCE [LARGE SCALE GENOMIC DNA]</scope>
    <source>
        <strain evidence="4 5">CBS 611.86</strain>
    </source>
</reference>
<protein>
    <submittedName>
        <fullName evidence="4">Oxidoreductase</fullName>
    </submittedName>
</protein>
<name>A0A7C8M5Z9_9PLEO</name>
<evidence type="ECO:0000313" key="5">
    <source>
        <dbReference type="Proteomes" id="UP000481861"/>
    </source>
</evidence>
<organism evidence="4 5">
    <name type="scientific">Massariosphaeria phaeospora</name>
    <dbReference type="NCBI Taxonomy" id="100035"/>
    <lineage>
        <taxon>Eukaryota</taxon>
        <taxon>Fungi</taxon>
        <taxon>Dikarya</taxon>
        <taxon>Ascomycota</taxon>
        <taxon>Pezizomycotina</taxon>
        <taxon>Dothideomycetes</taxon>
        <taxon>Pleosporomycetidae</taxon>
        <taxon>Pleosporales</taxon>
        <taxon>Pleosporales incertae sedis</taxon>
        <taxon>Massariosphaeria</taxon>
    </lineage>
</organism>
<comment type="caution">
    <text evidence="4">The sequence shown here is derived from an EMBL/GenBank/DDBJ whole genome shotgun (WGS) entry which is preliminary data.</text>
</comment>
<dbReference type="Proteomes" id="UP000481861">
    <property type="component" value="Unassembled WGS sequence"/>
</dbReference>
<gene>
    <name evidence="4" type="ORF">BDV95DRAFT_596478</name>
</gene>
<evidence type="ECO:0000256" key="3">
    <source>
        <dbReference type="ARBA" id="ARBA00023002"/>
    </source>
</evidence>
<dbReference type="PANTHER" id="PTHR24321:SF12">
    <property type="entry name" value="SHORT-CHAIN DEHYDROGENASE_REDUCTASE FAMILY, PUTATIVE (AFU_ORTHOLOGUE AFUA_5G14340)-RELATED"/>
    <property type="match status" value="1"/>
</dbReference>
<dbReference type="GO" id="GO:0016491">
    <property type="term" value="F:oxidoreductase activity"/>
    <property type="evidence" value="ECO:0007669"/>
    <property type="project" value="UniProtKB-KW"/>
</dbReference>
<evidence type="ECO:0000256" key="1">
    <source>
        <dbReference type="ARBA" id="ARBA00006484"/>
    </source>
</evidence>
<dbReference type="FunFam" id="3.40.50.720:FF:000084">
    <property type="entry name" value="Short-chain dehydrogenase reductase"/>
    <property type="match status" value="1"/>
</dbReference>
<evidence type="ECO:0000313" key="4">
    <source>
        <dbReference type="EMBL" id="KAF2869479.1"/>
    </source>
</evidence>
<dbReference type="PRINTS" id="PR00080">
    <property type="entry name" value="SDRFAMILY"/>
</dbReference>
<dbReference type="PRINTS" id="PR00081">
    <property type="entry name" value="GDHRDH"/>
</dbReference>
<dbReference type="CDD" id="cd05233">
    <property type="entry name" value="SDR_c"/>
    <property type="match status" value="1"/>
</dbReference>
<dbReference type="InterPro" id="IPR036291">
    <property type="entry name" value="NAD(P)-bd_dom_sf"/>
</dbReference>
<comment type="similarity">
    <text evidence="1">Belongs to the short-chain dehydrogenases/reductases (SDR) family.</text>
</comment>
<dbReference type="EMBL" id="JAADJZ010000016">
    <property type="protein sequence ID" value="KAF2869479.1"/>
    <property type="molecule type" value="Genomic_DNA"/>
</dbReference>